<organism evidence="1">
    <name type="scientific">bioreactor metagenome</name>
    <dbReference type="NCBI Taxonomy" id="1076179"/>
    <lineage>
        <taxon>unclassified sequences</taxon>
        <taxon>metagenomes</taxon>
        <taxon>ecological metagenomes</taxon>
    </lineage>
</organism>
<dbReference type="EMBL" id="VSSQ01109869">
    <property type="protein sequence ID" value="MPN47965.1"/>
    <property type="molecule type" value="Genomic_DNA"/>
</dbReference>
<reference evidence="1" key="1">
    <citation type="submission" date="2019-08" db="EMBL/GenBank/DDBJ databases">
        <authorList>
            <person name="Kucharzyk K."/>
            <person name="Murdoch R.W."/>
            <person name="Higgins S."/>
            <person name="Loffler F."/>
        </authorList>
    </citation>
    <scope>NUCLEOTIDE SEQUENCE</scope>
</reference>
<comment type="caution">
    <text evidence="1">The sequence shown here is derived from an EMBL/GenBank/DDBJ whole genome shotgun (WGS) entry which is preliminary data.</text>
</comment>
<accession>A0A645I9E2</accession>
<dbReference type="AlphaFoldDB" id="A0A645I9E2"/>
<protein>
    <submittedName>
        <fullName evidence="1">Uncharacterized protein</fullName>
    </submittedName>
</protein>
<evidence type="ECO:0000313" key="1">
    <source>
        <dbReference type="EMBL" id="MPN47965.1"/>
    </source>
</evidence>
<proteinExistence type="predicted"/>
<gene>
    <name evidence="1" type="ORF">SDC9_195569</name>
</gene>
<sequence length="154" mass="16550">MSFRPSILFPSRDTGIPFSNPISRYSASSGASWGATVHPQASAGGSSQASSIMPHSQLLPQRFSSTEKGLSFLTMISMSFSLAYSISFSRVSTHSLIGAMTLMSGSRDIMPTSKRTWSLPLAVQPWAMYLAPSRWATSISFFTMSGLAIAVLRG</sequence>
<name>A0A645I9E2_9ZZZZ</name>